<comment type="similarity">
    <text evidence="2">Belongs to the outer membrane factor (OMF) (TC 1.B.17) family.</text>
</comment>
<keyword evidence="6" id="KW-0472">Membrane</keyword>
<name>A0A9X2J2K3_9SPHN</name>
<evidence type="ECO:0000313" key="10">
    <source>
        <dbReference type="EMBL" id="MCM8558383.1"/>
    </source>
</evidence>
<gene>
    <name evidence="10" type="ORF">NDO55_11195</name>
</gene>
<dbReference type="SUPFAM" id="SSF56954">
    <property type="entry name" value="Outer membrane efflux proteins (OEP)"/>
    <property type="match status" value="1"/>
</dbReference>
<proteinExistence type="inferred from homology"/>
<dbReference type="EMBL" id="JAMSHT010000001">
    <property type="protein sequence ID" value="MCM8558383.1"/>
    <property type="molecule type" value="Genomic_DNA"/>
</dbReference>
<evidence type="ECO:0000256" key="8">
    <source>
        <dbReference type="SAM" id="Coils"/>
    </source>
</evidence>
<evidence type="ECO:0000256" key="7">
    <source>
        <dbReference type="ARBA" id="ARBA00023237"/>
    </source>
</evidence>
<keyword evidence="5" id="KW-0812">Transmembrane</keyword>
<keyword evidence="4" id="KW-1134">Transmembrane beta strand</keyword>
<keyword evidence="3" id="KW-0813">Transport</keyword>
<dbReference type="InterPro" id="IPR003423">
    <property type="entry name" value="OMP_efflux"/>
</dbReference>
<evidence type="ECO:0000256" key="6">
    <source>
        <dbReference type="ARBA" id="ARBA00023136"/>
    </source>
</evidence>
<comment type="caution">
    <text evidence="10">The sequence shown here is derived from an EMBL/GenBank/DDBJ whole genome shotgun (WGS) entry which is preliminary data.</text>
</comment>
<evidence type="ECO:0000256" key="5">
    <source>
        <dbReference type="ARBA" id="ARBA00022692"/>
    </source>
</evidence>
<feature type="chain" id="PRO_5040872056" evidence="9">
    <location>
        <begin position="24"/>
        <end position="470"/>
    </location>
</feature>
<dbReference type="GO" id="GO:0015288">
    <property type="term" value="F:porin activity"/>
    <property type="evidence" value="ECO:0007669"/>
    <property type="project" value="TreeGrafter"/>
</dbReference>
<dbReference type="GO" id="GO:0015562">
    <property type="term" value="F:efflux transmembrane transporter activity"/>
    <property type="evidence" value="ECO:0007669"/>
    <property type="project" value="InterPro"/>
</dbReference>
<dbReference type="AlphaFoldDB" id="A0A9X2J2K3"/>
<evidence type="ECO:0000256" key="2">
    <source>
        <dbReference type="ARBA" id="ARBA00007613"/>
    </source>
</evidence>
<dbReference type="Gene3D" id="1.20.1600.10">
    <property type="entry name" value="Outer membrane efflux proteins (OEP)"/>
    <property type="match status" value="1"/>
</dbReference>
<keyword evidence="11" id="KW-1185">Reference proteome</keyword>
<keyword evidence="8" id="KW-0175">Coiled coil</keyword>
<dbReference type="Pfam" id="PF02321">
    <property type="entry name" value="OEP"/>
    <property type="match status" value="2"/>
</dbReference>
<dbReference type="GO" id="GO:1990281">
    <property type="term" value="C:efflux pump complex"/>
    <property type="evidence" value="ECO:0007669"/>
    <property type="project" value="TreeGrafter"/>
</dbReference>
<keyword evidence="7" id="KW-0998">Cell outer membrane</keyword>
<sequence>MKKHILALATASMAVAFATPAQGADLREAIAYALQTNPEIRQAVFNRQATQYERKQAEGFYYPRISVEASAGVRELRNPTRRSLGIADDTLYPRQIQLTVDQLLFDSGAREAEIRHQAARTDAAAARIEERSEFIALNISRAYIDYILQQRLVAIAEDNAAFHSALVGDLQQGVDSGSISIADLQQAQERLQSANARVVEAQEDLETAEIIFERLSGVEMGAVSMPPDLSGAMPESLGMAVEMAKNNNPLVEEAVADLAAARALIRKAKGEMGPRFNVEGRARYGEDIDGFAGVTEDYQALGVVRWTVFNGATNIYNVREQQARADQAHARLFETQRNAEESTRSAWTRLVNQGRLVTELAEQSRISDDLLLSYREQFGVGRRSLLDVLDAQNTRYNAMAQLETARLAQLYAQYRVLASVNRLVEAMNVDMARNAYEEDRREYWVNPVPATDRAEESLEYPVMGPPASDE</sequence>
<evidence type="ECO:0000256" key="1">
    <source>
        <dbReference type="ARBA" id="ARBA00004442"/>
    </source>
</evidence>
<comment type="subcellular location">
    <subcellularLocation>
        <location evidence="1">Cell outer membrane</location>
    </subcellularLocation>
</comment>
<evidence type="ECO:0000256" key="3">
    <source>
        <dbReference type="ARBA" id="ARBA00022448"/>
    </source>
</evidence>
<dbReference type="GO" id="GO:0009279">
    <property type="term" value="C:cell outer membrane"/>
    <property type="evidence" value="ECO:0007669"/>
    <property type="project" value="UniProtKB-SubCell"/>
</dbReference>
<dbReference type="RefSeq" id="WP_252115239.1">
    <property type="nucleotide sequence ID" value="NZ_JAMSHT010000001.1"/>
</dbReference>
<keyword evidence="9" id="KW-0732">Signal</keyword>
<protein>
    <submittedName>
        <fullName evidence="10">TolC family protein</fullName>
    </submittedName>
</protein>
<dbReference type="PANTHER" id="PTHR30026:SF22">
    <property type="entry name" value="OUTER MEMBRANE EFFLUX PROTEIN"/>
    <property type="match status" value="1"/>
</dbReference>
<feature type="signal peptide" evidence="9">
    <location>
        <begin position="1"/>
        <end position="23"/>
    </location>
</feature>
<dbReference type="InterPro" id="IPR051906">
    <property type="entry name" value="TolC-like"/>
</dbReference>
<reference evidence="10" key="1">
    <citation type="submission" date="2022-06" db="EMBL/GenBank/DDBJ databases">
        <title>Sphingomicrobium sedimins sp. nov., a marine bacterium isolated from tidal flat.</title>
        <authorList>
            <person name="Kim C.-H."/>
            <person name="Yoo Y."/>
            <person name="Kim J.-J."/>
        </authorList>
    </citation>
    <scope>NUCLEOTIDE SEQUENCE</scope>
    <source>
        <strain evidence="10">GRR-S6-50</strain>
    </source>
</reference>
<evidence type="ECO:0000256" key="4">
    <source>
        <dbReference type="ARBA" id="ARBA00022452"/>
    </source>
</evidence>
<dbReference type="Proteomes" id="UP001155128">
    <property type="component" value="Unassembled WGS sequence"/>
</dbReference>
<feature type="coiled-coil region" evidence="8">
    <location>
        <begin position="184"/>
        <end position="211"/>
    </location>
</feature>
<evidence type="ECO:0000256" key="9">
    <source>
        <dbReference type="SAM" id="SignalP"/>
    </source>
</evidence>
<accession>A0A9X2J2K3</accession>
<organism evidence="10 11">
    <name type="scientific">Sphingomicrobium sediminis</name>
    <dbReference type="NCBI Taxonomy" id="2950949"/>
    <lineage>
        <taxon>Bacteria</taxon>
        <taxon>Pseudomonadati</taxon>
        <taxon>Pseudomonadota</taxon>
        <taxon>Alphaproteobacteria</taxon>
        <taxon>Sphingomonadales</taxon>
        <taxon>Sphingomonadaceae</taxon>
        <taxon>Sphingomicrobium</taxon>
    </lineage>
</organism>
<dbReference type="PANTHER" id="PTHR30026">
    <property type="entry name" value="OUTER MEMBRANE PROTEIN TOLC"/>
    <property type="match status" value="1"/>
</dbReference>
<evidence type="ECO:0000313" key="11">
    <source>
        <dbReference type="Proteomes" id="UP001155128"/>
    </source>
</evidence>